<dbReference type="InterPro" id="IPR007492">
    <property type="entry name" value="LytTR_DNA-bd_dom"/>
</dbReference>
<feature type="domain" description="HTH LytTR-type" evidence="1">
    <location>
        <begin position="35"/>
        <end position="92"/>
    </location>
</feature>
<evidence type="ECO:0000313" key="3">
    <source>
        <dbReference type="Proteomes" id="UP000541352"/>
    </source>
</evidence>
<comment type="caution">
    <text evidence="2">The sequence shown here is derived from an EMBL/GenBank/DDBJ whole genome shotgun (WGS) entry which is preliminary data.</text>
</comment>
<dbReference type="Gene3D" id="2.40.50.1020">
    <property type="entry name" value="LytTr DNA-binding domain"/>
    <property type="match status" value="1"/>
</dbReference>
<accession>A0A7W6ETQ7</accession>
<gene>
    <name evidence="2" type="ORF">FHS57_006053</name>
</gene>
<organism evidence="2 3">
    <name type="scientific">Runella defluvii</name>
    <dbReference type="NCBI Taxonomy" id="370973"/>
    <lineage>
        <taxon>Bacteria</taxon>
        <taxon>Pseudomonadati</taxon>
        <taxon>Bacteroidota</taxon>
        <taxon>Cytophagia</taxon>
        <taxon>Cytophagales</taxon>
        <taxon>Spirosomataceae</taxon>
        <taxon>Runella</taxon>
    </lineage>
</organism>
<dbReference type="SMART" id="SM00850">
    <property type="entry name" value="LytTR"/>
    <property type="match status" value="1"/>
</dbReference>
<reference evidence="2 3" key="1">
    <citation type="submission" date="2020-08" db="EMBL/GenBank/DDBJ databases">
        <title>Genomic Encyclopedia of Type Strains, Phase IV (KMG-IV): sequencing the most valuable type-strain genomes for metagenomic binning, comparative biology and taxonomic classification.</title>
        <authorList>
            <person name="Goeker M."/>
        </authorList>
    </citation>
    <scope>NUCLEOTIDE SEQUENCE [LARGE SCALE GENOMIC DNA]</scope>
    <source>
        <strain evidence="2 3">DSM 17976</strain>
    </source>
</reference>
<sequence>MFRALFLFDQYKMTTQPDTRPLSSDIHLQLGRLHIAIHQIVFLRGCKNYTFCHLTDGQILLLSKTLKYYEQLLARHGFVRPNKSYLLNTNYVLEYTASEIIMCTHECVGISRRKRNRKSDFYTVLQTKIA</sequence>
<keyword evidence="3" id="KW-1185">Reference proteome</keyword>
<dbReference type="Pfam" id="PF04397">
    <property type="entry name" value="LytTR"/>
    <property type="match status" value="1"/>
</dbReference>
<dbReference type="EMBL" id="JACIBY010000024">
    <property type="protein sequence ID" value="MBB3842024.1"/>
    <property type="molecule type" value="Genomic_DNA"/>
</dbReference>
<dbReference type="GO" id="GO:0003677">
    <property type="term" value="F:DNA binding"/>
    <property type="evidence" value="ECO:0007669"/>
    <property type="project" value="InterPro"/>
</dbReference>
<dbReference type="PROSITE" id="PS50930">
    <property type="entry name" value="HTH_LYTTR"/>
    <property type="match status" value="1"/>
</dbReference>
<dbReference type="AlphaFoldDB" id="A0A7W6ETQ7"/>
<evidence type="ECO:0000259" key="1">
    <source>
        <dbReference type="PROSITE" id="PS50930"/>
    </source>
</evidence>
<evidence type="ECO:0000313" key="2">
    <source>
        <dbReference type="EMBL" id="MBB3842024.1"/>
    </source>
</evidence>
<name>A0A7W6ETQ7_9BACT</name>
<protein>
    <submittedName>
        <fullName evidence="2">Two-component system LytT family response regulator</fullName>
    </submittedName>
</protein>
<proteinExistence type="predicted"/>
<dbReference type="Proteomes" id="UP000541352">
    <property type="component" value="Unassembled WGS sequence"/>
</dbReference>